<dbReference type="Gene3D" id="1.20.1560.10">
    <property type="entry name" value="ABC transporter type 1, transmembrane domain"/>
    <property type="match status" value="1"/>
</dbReference>
<proteinExistence type="predicted"/>
<dbReference type="AlphaFoldDB" id="A0A1Z5JWA5"/>
<protein>
    <submittedName>
        <fullName evidence="12">ATP-binding cassette, subfamily B (MDR/TAP), member 6</fullName>
    </submittedName>
</protein>
<evidence type="ECO:0000256" key="8">
    <source>
        <dbReference type="SAM" id="MobiDB-lite"/>
    </source>
</evidence>
<dbReference type="CDD" id="cd18560">
    <property type="entry name" value="ABC_6TM_ATM1_ABCB7_HMT1_ABCB6"/>
    <property type="match status" value="1"/>
</dbReference>
<feature type="transmembrane region" description="Helical" evidence="9">
    <location>
        <begin position="156"/>
        <end position="175"/>
    </location>
</feature>
<dbReference type="PROSITE" id="PS50929">
    <property type="entry name" value="ABC_TM1F"/>
    <property type="match status" value="1"/>
</dbReference>
<accession>A0A1Z5JWA5</accession>
<dbReference type="PANTHER" id="PTHR24221">
    <property type="entry name" value="ATP-BINDING CASSETTE SUB-FAMILY B"/>
    <property type="match status" value="1"/>
</dbReference>
<dbReference type="OrthoDB" id="6500128at2759"/>
<evidence type="ECO:0000256" key="4">
    <source>
        <dbReference type="ARBA" id="ARBA00022741"/>
    </source>
</evidence>
<feature type="transmembrane region" description="Helical" evidence="9">
    <location>
        <begin position="125"/>
        <end position="144"/>
    </location>
</feature>
<dbReference type="InterPro" id="IPR036640">
    <property type="entry name" value="ABC1_TM_sf"/>
</dbReference>
<dbReference type="PROSITE" id="PS00211">
    <property type="entry name" value="ABC_TRANSPORTER_1"/>
    <property type="match status" value="1"/>
</dbReference>
<keyword evidence="3 9" id="KW-0812">Transmembrane</keyword>
<keyword evidence="13" id="KW-1185">Reference proteome</keyword>
<keyword evidence="7 9" id="KW-0472">Membrane</keyword>
<evidence type="ECO:0000256" key="9">
    <source>
        <dbReference type="SAM" id="Phobius"/>
    </source>
</evidence>
<dbReference type="FunFam" id="3.40.50.300:FF:000604">
    <property type="entry name" value="ABC transporter B family member 28"/>
    <property type="match status" value="1"/>
</dbReference>
<dbReference type="SUPFAM" id="SSF90123">
    <property type="entry name" value="ABC transporter transmembrane region"/>
    <property type="match status" value="1"/>
</dbReference>
<dbReference type="GO" id="GO:0016887">
    <property type="term" value="F:ATP hydrolysis activity"/>
    <property type="evidence" value="ECO:0007669"/>
    <property type="project" value="InterPro"/>
</dbReference>
<evidence type="ECO:0000313" key="13">
    <source>
        <dbReference type="Proteomes" id="UP000198406"/>
    </source>
</evidence>
<keyword evidence="4" id="KW-0547">Nucleotide-binding</keyword>
<keyword evidence="5 12" id="KW-0067">ATP-binding</keyword>
<dbReference type="InterPro" id="IPR003439">
    <property type="entry name" value="ABC_transporter-like_ATP-bd"/>
</dbReference>
<evidence type="ECO:0000256" key="5">
    <source>
        <dbReference type="ARBA" id="ARBA00022840"/>
    </source>
</evidence>
<dbReference type="FunCoup" id="A0A1Z5JWA5">
    <property type="interactions" value="465"/>
</dbReference>
<evidence type="ECO:0000256" key="1">
    <source>
        <dbReference type="ARBA" id="ARBA00004141"/>
    </source>
</evidence>
<feature type="region of interest" description="Disordered" evidence="8">
    <location>
        <begin position="38"/>
        <end position="92"/>
    </location>
</feature>
<dbReference type="Pfam" id="PF00005">
    <property type="entry name" value="ABC_tran"/>
    <property type="match status" value="1"/>
</dbReference>
<comment type="caution">
    <text evidence="12">The sequence shown here is derived from an EMBL/GenBank/DDBJ whole genome shotgun (WGS) entry which is preliminary data.</text>
</comment>
<keyword evidence="6 9" id="KW-1133">Transmembrane helix</keyword>
<dbReference type="InterPro" id="IPR003593">
    <property type="entry name" value="AAA+_ATPase"/>
</dbReference>
<dbReference type="InterPro" id="IPR039421">
    <property type="entry name" value="Type_1_exporter"/>
</dbReference>
<gene>
    <name evidence="12" type="ORF">FisN_18Hh235</name>
</gene>
<name>A0A1Z5JWA5_FISSO</name>
<dbReference type="Pfam" id="PF00664">
    <property type="entry name" value="ABC_membrane"/>
    <property type="match status" value="1"/>
</dbReference>
<feature type="compositionally biased region" description="Basic and acidic residues" evidence="8">
    <location>
        <begin position="44"/>
        <end position="55"/>
    </location>
</feature>
<keyword evidence="2" id="KW-0813">Transport</keyword>
<dbReference type="SMART" id="SM00382">
    <property type="entry name" value="AAA"/>
    <property type="match status" value="1"/>
</dbReference>
<dbReference type="InterPro" id="IPR011527">
    <property type="entry name" value="ABC1_TM_dom"/>
</dbReference>
<dbReference type="PANTHER" id="PTHR24221:SF503">
    <property type="entry name" value="MITOCHONDRIAL POTASSIUM CHANNEL ATP-BINDING SUBUNIT"/>
    <property type="match status" value="1"/>
</dbReference>
<dbReference type="GO" id="GO:0005737">
    <property type="term" value="C:cytoplasm"/>
    <property type="evidence" value="ECO:0007669"/>
    <property type="project" value="UniProtKB-ARBA"/>
</dbReference>
<evidence type="ECO:0000256" key="7">
    <source>
        <dbReference type="ARBA" id="ARBA00023136"/>
    </source>
</evidence>
<feature type="transmembrane region" description="Helical" evidence="9">
    <location>
        <begin position="101"/>
        <end position="119"/>
    </location>
</feature>
<evidence type="ECO:0000256" key="6">
    <source>
        <dbReference type="ARBA" id="ARBA00022989"/>
    </source>
</evidence>
<sequence>MSSWDSDDGEWITIAAMVAATLQMVRLSIDLIAVASQPVEDDVKESKPQSSKNEKGSVSPLLSKTDRKVSSSSDDEEWPLLSSDASESTNSSLMSPKTRKIAFTIAWIVIAIFYFDCALSAAKSILFLLLSALLVTLTDVLFLWRDPLKQRYGRTARFFHITSVWILWSAFSYEYMAATNNDSAKSVSWSIVGAATVQLVMTLIDACCLKGSRDNAPSDESDKKSVLSSQQFMTLLRPYFWPDATGESTALMNRSRAVVTWVCVAGSKICNLVSPLFLGWASTALAHADYRKAIYFSCGYAVISWTGNALKEAQSLVYLKVAQAAYVQLAVASFGHLHSLSLDWHLRKKMGLVLRSMSRGISACDTLMKYLFLWLLPALAECISVCLIFATYFSFLPLAVTVFYFVFVYTVWTILVTLWRKKFRKQLVQSDNEMENRFVDSMMNFETVKFFTAEAYEKEQFAKAVARYQAGSVNVQSSLSFLNMSQQVILQLCMAASLALTVHAIQLRHDCCLIEAGCESMLSECCLESHCGGMQVGDFIAVLAFVNQLFGPLNFLGSVYNSIVMALIDLTSMSELLAENPDVTDAPDALQLPKINDSAPDIAVEFDNVSFHYPTQPSNNGLKGLSFQMKRGTTTAIVGPTGAGKTTISRLLFRFYDTLGGAVKVNGVDVRTVTQHSLRGAMGVVPQAASLFNDTLEANILYGSRDATREQLIQAATDAQLLPFIESLSEKWDTLVGDRGLKLSGGEKQRVAIARCLLKNPDFVLLDEATSALDTLTEKSVQEALDRLGQHRTVLVIAHRLGTIRNADQIVVLKDGVAAEIGTHDELMEKQGLYADMWNMQLHTSSSQSSLSSSP</sequence>
<evidence type="ECO:0000313" key="12">
    <source>
        <dbReference type="EMBL" id="GAX18021.1"/>
    </source>
</evidence>
<evidence type="ECO:0000259" key="10">
    <source>
        <dbReference type="PROSITE" id="PS50893"/>
    </source>
</evidence>
<feature type="transmembrane region" description="Helical" evidence="9">
    <location>
        <begin position="258"/>
        <end position="281"/>
    </location>
</feature>
<dbReference type="Proteomes" id="UP000198406">
    <property type="component" value="Unassembled WGS sequence"/>
</dbReference>
<organism evidence="12 13">
    <name type="scientific">Fistulifera solaris</name>
    <name type="common">Oleaginous diatom</name>
    <dbReference type="NCBI Taxonomy" id="1519565"/>
    <lineage>
        <taxon>Eukaryota</taxon>
        <taxon>Sar</taxon>
        <taxon>Stramenopiles</taxon>
        <taxon>Ochrophyta</taxon>
        <taxon>Bacillariophyta</taxon>
        <taxon>Bacillariophyceae</taxon>
        <taxon>Bacillariophycidae</taxon>
        <taxon>Naviculales</taxon>
        <taxon>Naviculaceae</taxon>
        <taxon>Fistulifera</taxon>
    </lineage>
</organism>
<feature type="transmembrane region" description="Helical" evidence="9">
    <location>
        <begin position="398"/>
        <end position="419"/>
    </location>
</feature>
<feature type="transmembrane region" description="Helical" evidence="9">
    <location>
        <begin position="325"/>
        <end position="346"/>
    </location>
</feature>
<dbReference type="GO" id="GO:0140359">
    <property type="term" value="F:ABC-type transporter activity"/>
    <property type="evidence" value="ECO:0007669"/>
    <property type="project" value="InterPro"/>
</dbReference>
<feature type="compositionally biased region" description="Polar residues" evidence="8">
    <location>
        <begin position="83"/>
        <end position="92"/>
    </location>
</feature>
<feature type="domain" description="ABC transmembrane type-1" evidence="11">
    <location>
        <begin position="262"/>
        <end position="565"/>
    </location>
</feature>
<feature type="domain" description="ABC transporter" evidence="10">
    <location>
        <begin position="604"/>
        <end position="840"/>
    </location>
</feature>
<dbReference type="PROSITE" id="PS50893">
    <property type="entry name" value="ABC_TRANSPORTER_2"/>
    <property type="match status" value="1"/>
</dbReference>
<feature type="transmembrane region" description="Helical" evidence="9">
    <location>
        <begin position="367"/>
        <end position="392"/>
    </location>
</feature>
<dbReference type="Gene3D" id="3.40.50.300">
    <property type="entry name" value="P-loop containing nucleotide triphosphate hydrolases"/>
    <property type="match status" value="1"/>
</dbReference>
<reference evidence="12 13" key="1">
    <citation type="journal article" date="2015" name="Plant Cell">
        <title>Oil accumulation by the oleaginous diatom Fistulifera solaris as revealed by the genome and transcriptome.</title>
        <authorList>
            <person name="Tanaka T."/>
            <person name="Maeda Y."/>
            <person name="Veluchamy A."/>
            <person name="Tanaka M."/>
            <person name="Abida H."/>
            <person name="Marechal E."/>
            <person name="Bowler C."/>
            <person name="Muto M."/>
            <person name="Sunaga Y."/>
            <person name="Tanaka M."/>
            <person name="Yoshino T."/>
            <person name="Taniguchi T."/>
            <person name="Fukuda Y."/>
            <person name="Nemoto M."/>
            <person name="Matsumoto M."/>
            <person name="Wong P.S."/>
            <person name="Aburatani S."/>
            <person name="Fujibuchi W."/>
        </authorList>
    </citation>
    <scope>NUCLEOTIDE SEQUENCE [LARGE SCALE GENOMIC DNA]</scope>
    <source>
        <strain evidence="12 13">JPCC DA0580</strain>
    </source>
</reference>
<dbReference type="InParanoid" id="A0A1Z5JWA5"/>
<dbReference type="InterPro" id="IPR017871">
    <property type="entry name" value="ABC_transporter-like_CS"/>
</dbReference>
<dbReference type="GO" id="GO:0005524">
    <property type="term" value="F:ATP binding"/>
    <property type="evidence" value="ECO:0007669"/>
    <property type="project" value="UniProtKB-KW"/>
</dbReference>
<dbReference type="InterPro" id="IPR027417">
    <property type="entry name" value="P-loop_NTPase"/>
</dbReference>
<evidence type="ECO:0000259" key="11">
    <source>
        <dbReference type="PROSITE" id="PS50929"/>
    </source>
</evidence>
<evidence type="ECO:0000256" key="3">
    <source>
        <dbReference type="ARBA" id="ARBA00022692"/>
    </source>
</evidence>
<comment type="subcellular location">
    <subcellularLocation>
        <location evidence="1">Membrane</location>
        <topology evidence="1">Multi-pass membrane protein</topology>
    </subcellularLocation>
</comment>
<dbReference type="GO" id="GO:0016020">
    <property type="term" value="C:membrane"/>
    <property type="evidence" value="ECO:0007669"/>
    <property type="project" value="UniProtKB-SubCell"/>
</dbReference>
<dbReference type="EMBL" id="BDSP01000123">
    <property type="protein sequence ID" value="GAX18021.1"/>
    <property type="molecule type" value="Genomic_DNA"/>
</dbReference>
<dbReference type="SUPFAM" id="SSF52540">
    <property type="entry name" value="P-loop containing nucleoside triphosphate hydrolases"/>
    <property type="match status" value="1"/>
</dbReference>
<evidence type="ECO:0000256" key="2">
    <source>
        <dbReference type="ARBA" id="ARBA00022448"/>
    </source>
</evidence>